<keyword evidence="3" id="KW-1185">Reference proteome</keyword>
<proteinExistence type="predicted"/>
<feature type="transmembrane region" description="Helical" evidence="1">
    <location>
        <begin position="37"/>
        <end position="56"/>
    </location>
</feature>
<dbReference type="EMBL" id="FUYE01000003">
    <property type="protein sequence ID" value="SKA85421.1"/>
    <property type="molecule type" value="Genomic_DNA"/>
</dbReference>
<dbReference type="OrthoDB" id="197050at2"/>
<organism evidence="2 3">
    <name type="scientific">Prosthecobacter debontii</name>
    <dbReference type="NCBI Taxonomy" id="48467"/>
    <lineage>
        <taxon>Bacteria</taxon>
        <taxon>Pseudomonadati</taxon>
        <taxon>Verrucomicrobiota</taxon>
        <taxon>Verrucomicrobiia</taxon>
        <taxon>Verrucomicrobiales</taxon>
        <taxon>Verrucomicrobiaceae</taxon>
        <taxon>Prosthecobacter</taxon>
    </lineage>
</organism>
<name>A0A1T4X943_9BACT</name>
<gene>
    <name evidence="2" type="ORF">SAMN02745166_01144</name>
</gene>
<feature type="transmembrane region" description="Helical" evidence="1">
    <location>
        <begin position="63"/>
        <end position="79"/>
    </location>
</feature>
<evidence type="ECO:0000256" key="1">
    <source>
        <dbReference type="SAM" id="Phobius"/>
    </source>
</evidence>
<dbReference type="AlphaFoldDB" id="A0A1T4X943"/>
<sequence length="129" mass="15051">MNTPTPRTAGFRFSRVDAVVLGVAAVLTVWLDAQKYMLAWIVPVVVGHFFLFCNVFRVWRNREFLWAALFVLNVFYHALHGHLSWWPVTGWQLIVTLMVIGSEIRSPWYHGVGATWLNPRLQDYLNHRL</sequence>
<dbReference type="Proteomes" id="UP000190774">
    <property type="component" value="Unassembled WGS sequence"/>
</dbReference>
<evidence type="ECO:0000313" key="3">
    <source>
        <dbReference type="Proteomes" id="UP000190774"/>
    </source>
</evidence>
<evidence type="ECO:0000313" key="2">
    <source>
        <dbReference type="EMBL" id="SKA85421.1"/>
    </source>
</evidence>
<keyword evidence="1" id="KW-0812">Transmembrane</keyword>
<reference evidence="3" key="1">
    <citation type="submission" date="2017-02" db="EMBL/GenBank/DDBJ databases">
        <authorList>
            <person name="Varghese N."/>
            <person name="Submissions S."/>
        </authorList>
    </citation>
    <scope>NUCLEOTIDE SEQUENCE [LARGE SCALE GENOMIC DNA]</scope>
    <source>
        <strain evidence="3">ATCC 700200</strain>
    </source>
</reference>
<dbReference type="STRING" id="48467.SAMN02745166_01144"/>
<keyword evidence="1" id="KW-0472">Membrane</keyword>
<feature type="transmembrane region" description="Helical" evidence="1">
    <location>
        <begin position="12"/>
        <end position="31"/>
    </location>
</feature>
<protein>
    <submittedName>
        <fullName evidence="2">Uncharacterized protein</fullName>
    </submittedName>
</protein>
<dbReference type="RefSeq" id="WP_078812351.1">
    <property type="nucleotide sequence ID" value="NZ_FUYE01000003.1"/>
</dbReference>
<accession>A0A1T4X943</accession>
<keyword evidence="1" id="KW-1133">Transmembrane helix</keyword>